<dbReference type="InterPro" id="IPR015947">
    <property type="entry name" value="PUA-like_sf"/>
</dbReference>
<feature type="domain" description="Lon proteolytic" evidence="15">
    <location>
        <begin position="589"/>
        <end position="769"/>
    </location>
</feature>
<evidence type="ECO:0000256" key="4">
    <source>
        <dbReference type="ARBA" id="ARBA00022741"/>
    </source>
</evidence>
<dbReference type="SMART" id="SM00464">
    <property type="entry name" value="LON"/>
    <property type="match status" value="1"/>
</dbReference>
<dbReference type="GO" id="GO:0043565">
    <property type="term" value="F:sequence-specific DNA binding"/>
    <property type="evidence" value="ECO:0007669"/>
    <property type="project" value="UniProtKB-UniRule"/>
</dbReference>
<dbReference type="Gene3D" id="1.20.58.1480">
    <property type="match status" value="1"/>
</dbReference>
<evidence type="ECO:0000256" key="11">
    <source>
        <dbReference type="PIRSR" id="PIRSR001174-1"/>
    </source>
</evidence>
<evidence type="ECO:0000259" key="16">
    <source>
        <dbReference type="PROSITE" id="PS51787"/>
    </source>
</evidence>
<dbReference type="NCBIfam" id="TIGR00763">
    <property type="entry name" value="lon"/>
    <property type="match status" value="1"/>
</dbReference>
<evidence type="ECO:0000256" key="6">
    <source>
        <dbReference type="ARBA" id="ARBA00022825"/>
    </source>
</evidence>
<organism evidence="17 18">
    <name type="scientific">Seleniivibrio woodruffii</name>
    <dbReference type="NCBI Taxonomy" id="1078050"/>
    <lineage>
        <taxon>Bacteria</taxon>
        <taxon>Pseudomonadati</taxon>
        <taxon>Deferribacterota</taxon>
        <taxon>Deferribacteres</taxon>
        <taxon>Deferribacterales</taxon>
        <taxon>Geovibrionaceae</taxon>
        <taxon>Seleniivibrio</taxon>
    </lineage>
</organism>
<dbReference type="InterPro" id="IPR014721">
    <property type="entry name" value="Ribsml_uS5_D2-typ_fold_subgr"/>
</dbReference>
<dbReference type="InterPro" id="IPR004815">
    <property type="entry name" value="Lon_bac/euk-typ"/>
</dbReference>
<dbReference type="InterPro" id="IPR003959">
    <property type="entry name" value="ATPase_AAA_core"/>
</dbReference>
<evidence type="ECO:0000256" key="13">
    <source>
        <dbReference type="PROSITE-ProRule" id="PRU01122"/>
    </source>
</evidence>
<dbReference type="PROSITE" id="PS01046">
    <property type="entry name" value="LON_SER"/>
    <property type="match status" value="1"/>
</dbReference>
<keyword evidence="4 10" id="KW-0547">Nucleotide-binding</keyword>
<dbReference type="InterPro" id="IPR027417">
    <property type="entry name" value="P-loop_NTPase"/>
</dbReference>
<comment type="similarity">
    <text evidence="10 13 14">Belongs to the peptidase S16 family.</text>
</comment>
<sequence>MERIEQYPLIPLRDMVVFPYMITPVFVGRDKSVNAIELAERTNGHVFFVLQKDEEVNDPTFDDIYTTGVSAKILQVLKLPDGTVKLLMEGVRRGRILSMADEGDCLFVNVSELEEGDVDRSEEPVLFKMLAESFRNYSELSKKINENVLGTVNQIDDLNRLAYSISSYMPVKNTEQQGILETDNPKERAEKVIEMVQTYTELVKMDNRIRQKVKNQMSKAQKEYYLGEQVKAINEELGKDDDFKADLDELDEKIKAAKFGDTVKEKAAKEYKKLKLMSPMSAEATVVRNYLDWVLSMPWGSYTEDKLELKNAEDILNRDHFGLEKPKERILEYLAVKKLAPDIKGAILCFTGPPGVGKTSLARSIAEAMGREFVRMSLGGVRDEAEIRGHRKTYIGSLPGKIIQSIKKAKSMNPVFLLDEIDKLGADFRGDPSSALLEVLDPEQNSTFVDHYLEVEFDLSKVMFITTANSLDGIPRPLLDRMEVIPVTGYTEKEKFGIATRFLIPKQLKEHKLDNERVKIADSAVYGIIRGYTKEAGVRNLEREIASVIRKSAKKIVENPDLKSVKINDKNLEKFLGKLKFRFEAIPSAVETGVATGLAWTPYGGDILQIEVAIYRGNGKMQLTGKLGDVMKESAHTALTVAKSCATRLQIPAKRFTDFDLHVHVPEGAVPKDGPSAGITMTTAILSALAERQVRCDIAMTGEITLRGRVLAIGGVKEKVLAAHRAGVKEVILPKANDKDLTDIPADVKSMLRIHLVEHIDQVLDIVLI</sequence>
<dbReference type="GO" id="GO:0004252">
    <property type="term" value="F:serine-type endopeptidase activity"/>
    <property type="evidence" value="ECO:0007669"/>
    <property type="project" value="UniProtKB-UniRule"/>
</dbReference>
<dbReference type="Pfam" id="PF05362">
    <property type="entry name" value="Lon_C"/>
    <property type="match status" value="1"/>
</dbReference>
<feature type="domain" description="Lon N-terminal" evidence="16">
    <location>
        <begin position="7"/>
        <end position="200"/>
    </location>
</feature>
<name>A0A4R1KB57_9BACT</name>
<evidence type="ECO:0000256" key="7">
    <source>
        <dbReference type="ARBA" id="ARBA00022840"/>
    </source>
</evidence>
<dbReference type="PIRSF" id="PIRSF001174">
    <property type="entry name" value="Lon_proteas"/>
    <property type="match status" value="1"/>
</dbReference>
<accession>A0A4R1KB57</accession>
<dbReference type="PRINTS" id="PR00830">
    <property type="entry name" value="ENDOLAPTASE"/>
</dbReference>
<dbReference type="Gene3D" id="1.20.5.5270">
    <property type="match status" value="1"/>
</dbReference>
<dbReference type="InterPro" id="IPR003593">
    <property type="entry name" value="AAA+_ATPase"/>
</dbReference>
<dbReference type="GO" id="GO:0006515">
    <property type="term" value="P:protein quality control for misfolded or incompletely synthesized proteins"/>
    <property type="evidence" value="ECO:0007669"/>
    <property type="project" value="UniProtKB-UniRule"/>
</dbReference>
<comment type="subunit">
    <text evidence="10">Homohexamer. Organized in a ring with a central cavity.</text>
</comment>
<gene>
    <name evidence="10" type="primary">lon</name>
    <name evidence="17" type="ORF">C8D98_0194</name>
</gene>
<evidence type="ECO:0000256" key="12">
    <source>
        <dbReference type="PIRSR" id="PIRSR001174-2"/>
    </source>
</evidence>
<dbReference type="InterPro" id="IPR046336">
    <property type="entry name" value="Lon_prtase_N_sf"/>
</dbReference>
<evidence type="ECO:0000256" key="14">
    <source>
        <dbReference type="RuleBase" id="RU000591"/>
    </source>
</evidence>
<protein>
    <recommendedName>
        <fullName evidence="10">Lon protease</fullName>
        <ecNumber evidence="10">3.4.21.53</ecNumber>
    </recommendedName>
    <alternativeName>
        <fullName evidence="10">ATP-dependent protease La</fullName>
    </alternativeName>
</protein>
<comment type="subcellular location">
    <subcellularLocation>
        <location evidence="1 10">Cytoplasm</location>
    </subcellularLocation>
</comment>
<dbReference type="EC" id="3.4.21.53" evidence="10"/>
<dbReference type="SUPFAM" id="SSF88697">
    <property type="entry name" value="PUA domain-like"/>
    <property type="match status" value="1"/>
</dbReference>
<reference evidence="17 18" key="1">
    <citation type="submission" date="2019-03" db="EMBL/GenBank/DDBJ databases">
        <title>Genomic Encyclopedia of Type Strains, Phase IV (KMG-IV): sequencing the most valuable type-strain genomes for metagenomic binning, comparative biology and taxonomic classification.</title>
        <authorList>
            <person name="Goeker M."/>
        </authorList>
    </citation>
    <scope>NUCLEOTIDE SEQUENCE [LARGE SCALE GENOMIC DNA]</scope>
    <source>
        <strain evidence="17 18">DSM 24984</strain>
    </source>
</reference>
<comment type="induction">
    <text evidence="10">By heat shock.</text>
</comment>
<dbReference type="Gene3D" id="1.10.8.60">
    <property type="match status" value="1"/>
</dbReference>
<keyword evidence="5 10" id="KW-0378">Hydrolase</keyword>
<dbReference type="GO" id="GO:0016887">
    <property type="term" value="F:ATP hydrolysis activity"/>
    <property type="evidence" value="ECO:0007669"/>
    <property type="project" value="UniProtKB-UniRule"/>
</dbReference>
<dbReference type="GO" id="GO:0004176">
    <property type="term" value="F:ATP-dependent peptidase activity"/>
    <property type="evidence" value="ECO:0007669"/>
    <property type="project" value="UniProtKB-UniRule"/>
</dbReference>
<dbReference type="Gene3D" id="2.30.130.40">
    <property type="entry name" value="LON domain-like"/>
    <property type="match status" value="1"/>
</dbReference>
<keyword evidence="18" id="KW-1185">Reference proteome</keyword>
<dbReference type="FunFam" id="1.20.5.5270:FF:000002">
    <property type="entry name" value="Lon protease homolog"/>
    <property type="match status" value="1"/>
</dbReference>
<dbReference type="AlphaFoldDB" id="A0A4R1KB57"/>
<dbReference type="InterPro" id="IPR027065">
    <property type="entry name" value="Lon_Prtase"/>
</dbReference>
<evidence type="ECO:0000313" key="18">
    <source>
        <dbReference type="Proteomes" id="UP000294614"/>
    </source>
</evidence>
<proteinExistence type="evidence at transcript level"/>
<dbReference type="GO" id="GO:0034605">
    <property type="term" value="P:cellular response to heat"/>
    <property type="evidence" value="ECO:0007669"/>
    <property type="project" value="UniProtKB-UniRule"/>
</dbReference>
<keyword evidence="7 10" id="KW-0067">ATP-binding</keyword>
<evidence type="ECO:0000256" key="2">
    <source>
        <dbReference type="ARBA" id="ARBA00022490"/>
    </source>
</evidence>
<evidence type="ECO:0000256" key="9">
    <source>
        <dbReference type="ARBA" id="ARBA00050665"/>
    </source>
</evidence>
<dbReference type="PANTHER" id="PTHR10046">
    <property type="entry name" value="ATP DEPENDENT LON PROTEASE FAMILY MEMBER"/>
    <property type="match status" value="1"/>
</dbReference>
<dbReference type="HAMAP" id="MF_01973">
    <property type="entry name" value="lon_bact"/>
    <property type="match status" value="1"/>
</dbReference>
<evidence type="ECO:0000256" key="5">
    <source>
        <dbReference type="ARBA" id="ARBA00022801"/>
    </source>
</evidence>
<comment type="function">
    <text evidence="10">ATP-dependent serine protease that mediates the selective degradation of mutant and abnormal proteins as well as certain short-lived regulatory proteins. Required for cellular homeostasis and for survival from DNA damage and developmental changes induced by stress. Degrades polypeptides processively to yield small peptide fragments that are 5 to 10 amino acids long. Binds to DNA in a double-stranded, site-specific manner.</text>
</comment>
<keyword evidence="3 10" id="KW-0645">Protease</keyword>
<dbReference type="PROSITE" id="PS51786">
    <property type="entry name" value="LON_PROTEOLYTIC"/>
    <property type="match status" value="1"/>
</dbReference>
<evidence type="ECO:0000256" key="3">
    <source>
        <dbReference type="ARBA" id="ARBA00022670"/>
    </source>
</evidence>
<dbReference type="InterPro" id="IPR003111">
    <property type="entry name" value="Lon_prtase_N"/>
</dbReference>
<dbReference type="InterPro" id="IPR027543">
    <property type="entry name" value="Lon_bac"/>
</dbReference>
<evidence type="ECO:0000256" key="10">
    <source>
        <dbReference type="HAMAP-Rule" id="MF_01973"/>
    </source>
</evidence>
<dbReference type="SMART" id="SM00382">
    <property type="entry name" value="AAA"/>
    <property type="match status" value="1"/>
</dbReference>
<dbReference type="NCBIfam" id="NF008053">
    <property type="entry name" value="PRK10787.1"/>
    <property type="match status" value="1"/>
</dbReference>
<keyword evidence="6 10" id="KW-0720">Serine protease</keyword>
<evidence type="ECO:0000313" key="17">
    <source>
        <dbReference type="EMBL" id="TCK61692.1"/>
    </source>
</evidence>
<dbReference type="Gene3D" id="3.30.230.10">
    <property type="match status" value="1"/>
</dbReference>
<evidence type="ECO:0000256" key="8">
    <source>
        <dbReference type="ARBA" id="ARBA00023016"/>
    </source>
</evidence>
<dbReference type="InterPro" id="IPR008269">
    <property type="entry name" value="Lon_proteolytic"/>
</dbReference>
<dbReference type="InterPro" id="IPR054594">
    <property type="entry name" value="Lon_lid"/>
</dbReference>
<comment type="catalytic activity">
    <reaction evidence="9 10 13">
        <text>Hydrolysis of proteins in presence of ATP.</text>
        <dbReference type="EC" id="3.4.21.53"/>
    </reaction>
</comment>
<dbReference type="GO" id="GO:0005737">
    <property type="term" value="C:cytoplasm"/>
    <property type="evidence" value="ECO:0007669"/>
    <property type="project" value="UniProtKB-SubCell"/>
</dbReference>
<keyword evidence="8 10" id="KW-0346">Stress response</keyword>
<dbReference type="Proteomes" id="UP000294614">
    <property type="component" value="Unassembled WGS sequence"/>
</dbReference>
<dbReference type="Pfam" id="PF22667">
    <property type="entry name" value="Lon_lid"/>
    <property type="match status" value="1"/>
</dbReference>
<dbReference type="Pfam" id="PF02190">
    <property type="entry name" value="LON_substr_bdg"/>
    <property type="match status" value="1"/>
</dbReference>
<keyword evidence="2 10" id="KW-0963">Cytoplasm</keyword>
<dbReference type="SUPFAM" id="SSF54211">
    <property type="entry name" value="Ribosomal protein S5 domain 2-like"/>
    <property type="match status" value="1"/>
</dbReference>
<dbReference type="Pfam" id="PF00004">
    <property type="entry name" value="AAA"/>
    <property type="match status" value="1"/>
</dbReference>
<dbReference type="OrthoDB" id="9803599at2"/>
<dbReference type="RefSeq" id="WP_132871190.1">
    <property type="nucleotide sequence ID" value="NZ_JAJUHT010000003.1"/>
</dbReference>
<comment type="caution">
    <text evidence="17">The sequence shown here is derived from an EMBL/GenBank/DDBJ whole genome shotgun (WGS) entry which is preliminary data.</text>
</comment>
<dbReference type="EMBL" id="SMGG01000003">
    <property type="protein sequence ID" value="TCK61692.1"/>
    <property type="molecule type" value="Genomic_DNA"/>
</dbReference>
<dbReference type="Gene3D" id="3.40.50.300">
    <property type="entry name" value="P-loop containing nucleotide triphosphate hydrolases"/>
    <property type="match status" value="1"/>
</dbReference>
<dbReference type="PROSITE" id="PS51787">
    <property type="entry name" value="LON_N"/>
    <property type="match status" value="1"/>
</dbReference>
<dbReference type="FunFam" id="3.40.50.300:FF:000021">
    <property type="entry name" value="Lon protease homolog"/>
    <property type="match status" value="1"/>
</dbReference>
<feature type="active site" evidence="10 11">
    <location>
        <position position="676"/>
    </location>
</feature>
<dbReference type="GO" id="GO:0005524">
    <property type="term" value="F:ATP binding"/>
    <property type="evidence" value="ECO:0007669"/>
    <property type="project" value="UniProtKB-UniRule"/>
</dbReference>
<dbReference type="InterPro" id="IPR020568">
    <property type="entry name" value="Ribosomal_Su5_D2-typ_SF"/>
</dbReference>
<dbReference type="InterPro" id="IPR008268">
    <property type="entry name" value="Peptidase_S16_AS"/>
</dbReference>
<feature type="active site" evidence="10 11">
    <location>
        <position position="719"/>
    </location>
</feature>
<dbReference type="SUPFAM" id="SSF52540">
    <property type="entry name" value="P-loop containing nucleoside triphosphate hydrolases"/>
    <property type="match status" value="1"/>
</dbReference>
<evidence type="ECO:0000259" key="15">
    <source>
        <dbReference type="PROSITE" id="PS51786"/>
    </source>
</evidence>
<feature type="binding site" evidence="10 12">
    <location>
        <begin position="352"/>
        <end position="359"/>
    </location>
    <ligand>
        <name>ATP</name>
        <dbReference type="ChEBI" id="CHEBI:30616"/>
    </ligand>
</feature>
<evidence type="ECO:0000256" key="1">
    <source>
        <dbReference type="ARBA" id="ARBA00004496"/>
    </source>
</evidence>
<dbReference type="CDD" id="cd19500">
    <property type="entry name" value="RecA-like_Lon"/>
    <property type="match status" value="1"/>
</dbReference>